<dbReference type="PANTHER" id="PTHR43692">
    <property type="entry name" value="UDP-N-ACETYLMURAMOYLALANINE--D-GLUTAMATE LIGASE"/>
    <property type="match status" value="1"/>
</dbReference>
<dbReference type="KEGG" id="ptan:CRYO30217_02841"/>
<keyword evidence="2 6" id="KW-0436">Ligase</keyword>
<gene>
    <name evidence="6" type="primary">murD_1</name>
    <name evidence="6" type="ORF">CRYO30217_02841</name>
</gene>
<dbReference type="Pfam" id="PF02875">
    <property type="entry name" value="Mur_ligase_C"/>
    <property type="match status" value="1"/>
</dbReference>
<dbReference type="InterPro" id="IPR005762">
    <property type="entry name" value="MurD"/>
</dbReference>
<keyword evidence="7" id="KW-1185">Reference proteome</keyword>
<organism evidence="6 7">
    <name type="scientific">Parvicella tangerina</name>
    <dbReference type="NCBI Taxonomy" id="2829795"/>
    <lineage>
        <taxon>Bacteria</taxon>
        <taxon>Pseudomonadati</taxon>
        <taxon>Bacteroidota</taxon>
        <taxon>Flavobacteriia</taxon>
        <taxon>Flavobacteriales</taxon>
        <taxon>Parvicellaceae</taxon>
        <taxon>Parvicella</taxon>
    </lineage>
</organism>
<evidence type="ECO:0000256" key="4">
    <source>
        <dbReference type="ARBA" id="ARBA00022840"/>
    </source>
</evidence>
<dbReference type="AlphaFoldDB" id="A0A916NIS0"/>
<dbReference type="Proteomes" id="UP000683507">
    <property type="component" value="Chromosome"/>
</dbReference>
<dbReference type="EMBL" id="OU015584">
    <property type="protein sequence ID" value="CAG5085695.1"/>
    <property type="molecule type" value="Genomic_DNA"/>
</dbReference>
<dbReference type="GO" id="GO:0051301">
    <property type="term" value="P:cell division"/>
    <property type="evidence" value="ECO:0007669"/>
    <property type="project" value="InterPro"/>
</dbReference>
<dbReference type="SUPFAM" id="SSF53244">
    <property type="entry name" value="MurD-like peptide ligases, peptide-binding domain"/>
    <property type="match status" value="1"/>
</dbReference>
<dbReference type="GO" id="GO:0005524">
    <property type="term" value="F:ATP binding"/>
    <property type="evidence" value="ECO:0007669"/>
    <property type="project" value="UniProtKB-KW"/>
</dbReference>
<proteinExistence type="predicted"/>
<dbReference type="InterPro" id="IPR004101">
    <property type="entry name" value="Mur_ligase_C"/>
</dbReference>
<keyword evidence="1" id="KW-0963">Cytoplasm</keyword>
<feature type="domain" description="Mur ligase C-terminal" evidence="5">
    <location>
        <begin position="17"/>
        <end position="128"/>
    </location>
</feature>
<dbReference type="InterPro" id="IPR036615">
    <property type="entry name" value="Mur_ligase_C_dom_sf"/>
</dbReference>
<reference evidence="6" key="1">
    <citation type="submission" date="2021-04" db="EMBL/GenBank/DDBJ databases">
        <authorList>
            <person name="Rodrigo-Torres L."/>
            <person name="Arahal R. D."/>
            <person name="Lucena T."/>
        </authorList>
    </citation>
    <scope>NUCLEOTIDE SEQUENCE</scope>
    <source>
        <strain evidence="6">AS29M-1</strain>
    </source>
</reference>
<dbReference type="GO" id="GO:0008764">
    <property type="term" value="F:UDP-N-acetylmuramoylalanine-D-glutamate ligase activity"/>
    <property type="evidence" value="ECO:0007669"/>
    <property type="project" value="UniProtKB-EC"/>
</dbReference>
<protein>
    <submittedName>
        <fullName evidence="6">UDP-N-acetylmuramoylalanine--D-glutamate ligase</fullName>
        <ecNumber evidence="6">6.3.2.9</ecNumber>
    </submittedName>
</protein>
<name>A0A916NIS0_9FLAO</name>
<keyword evidence="3" id="KW-0547">Nucleotide-binding</keyword>
<keyword evidence="4" id="KW-0067">ATP-binding</keyword>
<evidence type="ECO:0000256" key="1">
    <source>
        <dbReference type="ARBA" id="ARBA00022490"/>
    </source>
</evidence>
<evidence type="ECO:0000256" key="2">
    <source>
        <dbReference type="ARBA" id="ARBA00022598"/>
    </source>
</evidence>
<evidence type="ECO:0000313" key="7">
    <source>
        <dbReference type="Proteomes" id="UP000683507"/>
    </source>
</evidence>
<evidence type="ECO:0000313" key="6">
    <source>
        <dbReference type="EMBL" id="CAG5085695.1"/>
    </source>
</evidence>
<sequence>MLEARKKSMSLFADIAHRLESVAEINGVEWINDSKATDLDSTYYSLELMEKPVIWIAASSEVELPYSMLEKLVKYKVKQIICFGAYETNLKYSFANMVDGYAHKSTLEEAVETASEWAEGDDVVLFSPGTSSFALYENYRERGEHFRTLVEKLDA</sequence>
<dbReference type="Gene3D" id="3.90.190.20">
    <property type="entry name" value="Mur ligase, C-terminal domain"/>
    <property type="match status" value="1"/>
</dbReference>
<dbReference type="EC" id="6.3.2.9" evidence="6"/>
<dbReference type="GO" id="GO:0008360">
    <property type="term" value="P:regulation of cell shape"/>
    <property type="evidence" value="ECO:0007669"/>
    <property type="project" value="InterPro"/>
</dbReference>
<evidence type="ECO:0000259" key="5">
    <source>
        <dbReference type="Pfam" id="PF02875"/>
    </source>
</evidence>
<evidence type="ECO:0000256" key="3">
    <source>
        <dbReference type="ARBA" id="ARBA00022741"/>
    </source>
</evidence>
<accession>A0A916NIS0</accession>
<dbReference type="GO" id="GO:0005737">
    <property type="term" value="C:cytoplasm"/>
    <property type="evidence" value="ECO:0007669"/>
    <property type="project" value="InterPro"/>
</dbReference>
<dbReference type="PANTHER" id="PTHR43692:SF1">
    <property type="entry name" value="UDP-N-ACETYLMURAMOYLALANINE--D-GLUTAMATE LIGASE"/>
    <property type="match status" value="1"/>
</dbReference>